<gene>
    <name evidence="2" type="ORF">OKJ48_12360</name>
</gene>
<organism evidence="2 3">
    <name type="scientific">Streptomyces kunmingensis</name>
    <dbReference type="NCBI Taxonomy" id="68225"/>
    <lineage>
        <taxon>Bacteria</taxon>
        <taxon>Bacillati</taxon>
        <taxon>Actinomycetota</taxon>
        <taxon>Actinomycetes</taxon>
        <taxon>Kitasatosporales</taxon>
        <taxon>Streptomycetaceae</taxon>
        <taxon>Streptomyces</taxon>
    </lineage>
</organism>
<dbReference type="PANTHER" id="PTHR46825:SF7">
    <property type="entry name" value="D-ALANYL-D-ALANINE CARBOXYPEPTIDASE"/>
    <property type="match status" value="1"/>
</dbReference>
<dbReference type="InterPro" id="IPR012338">
    <property type="entry name" value="Beta-lactam/transpept-like"/>
</dbReference>
<feature type="domain" description="Beta-lactamase-related" evidence="1">
    <location>
        <begin position="31"/>
        <end position="368"/>
    </location>
</feature>
<dbReference type="PANTHER" id="PTHR46825">
    <property type="entry name" value="D-ALANYL-D-ALANINE-CARBOXYPEPTIDASE/ENDOPEPTIDASE AMPH"/>
    <property type="match status" value="1"/>
</dbReference>
<evidence type="ECO:0000259" key="1">
    <source>
        <dbReference type="Pfam" id="PF00144"/>
    </source>
</evidence>
<reference evidence="2 3" key="1">
    <citation type="submission" date="2022-10" db="EMBL/GenBank/DDBJ databases">
        <authorList>
            <person name="Xie J."/>
            <person name="Shen N."/>
        </authorList>
    </citation>
    <scope>NUCLEOTIDE SEQUENCE [LARGE SCALE GENOMIC DNA]</scope>
    <source>
        <strain evidence="2 3">DSM 41681</strain>
    </source>
</reference>
<accession>A0ABU6C8H9</accession>
<protein>
    <submittedName>
        <fullName evidence="2">Beta-lactamase family protein</fullName>
    </submittedName>
</protein>
<dbReference type="SUPFAM" id="SSF56601">
    <property type="entry name" value="beta-lactamase/transpeptidase-like"/>
    <property type="match status" value="1"/>
</dbReference>
<proteinExistence type="predicted"/>
<sequence length="387" mass="40516">MPGVPGRQVPAAPQPPWLPSVPGLTALLSAAPAASAVAVGLHRHGQRALLVHGTTAHVRHGGVPADEATRFEIGSLTKTFTALLLAEQAARGELDLRDPLARHLPPTTRLPPGGAAITLAHLATHTSGLPRLPPGLMRTAVPRLFTNPYAAFSTADTLHALSRTRLRSRPGTRVHYSNFGVGLLGHALCAAAGTRDYASLLNARILRPLGLHDTDCGGATPLGAPSDGTPPDDAHPAGATHAIGYWNDRPRPPFHIPGMPAAGAVRSSVRDLLTFTEALLDPSHPASGHAVVPLRAALADTVRPRLALRRGTQQTALIWNIRPRRDGSRLYHHSGGTRGCTAFAGFDPRRQVAVVALANCAPGPGNHLIQQAYDTLVGLGAQEEASA</sequence>
<name>A0ABU6C8H9_9ACTN</name>
<dbReference type="Gene3D" id="3.40.710.10">
    <property type="entry name" value="DD-peptidase/beta-lactamase superfamily"/>
    <property type="match status" value="1"/>
</dbReference>
<evidence type="ECO:0000313" key="2">
    <source>
        <dbReference type="EMBL" id="MEB3961031.1"/>
    </source>
</evidence>
<comment type="caution">
    <text evidence="2">The sequence shown here is derived from an EMBL/GenBank/DDBJ whole genome shotgun (WGS) entry which is preliminary data.</text>
</comment>
<dbReference type="Pfam" id="PF00144">
    <property type="entry name" value="Beta-lactamase"/>
    <property type="match status" value="1"/>
</dbReference>
<dbReference type="EMBL" id="JAOZYB010000075">
    <property type="protein sequence ID" value="MEB3961031.1"/>
    <property type="molecule type" value="Genomic_DNA"/>
</dbReference>
<evidence type="ECO:0000313" key="3">
    <source>
        <dbReference type="Proteomes" id="UP001352223"/>
    </source>
</evidence>
<dbReference type="Proteomes" id="UP001352223">
    <property type="component" value="Unassembled WGS sequence"/>
</dbReference>
<dbReference type="InterPro" id="IPR050491">
    <property type="entry name" value="AmpC-like"/>
</dbReference>
<dbReference type="RefSeq" id="WP_324768232.1">
    <property type="nucleotide sequence ID" value="NZ_BAAATS010000045.1"/>
</dbReference>
<keyword evidence="3" id="KW-1185">Reference proteome</keyword>
<dbReference type="InterPro" id="IPR001466">
    <property type="entry name" value="Beta-lactam-related"/>
</dbReference>